<dbReference type="AlphaFoldDB" id="A0A923N6V3"/>
<reference evidence="1" key="1">
    <citation type="submission" date="2020-08" db="EMBL/GenBank/DDBJ databases">
        <title>Pontibacter sp. SD6 16S ribosomal RNA gene Genome sequencing and assembly.</title>
        <authorList>
            <person name="Kang M."/>
        </authorList>
    </citation>
    <scope>NUCLEOTIDE SEQUENCE</scope>
    <source>
        <strain evidence="1">SD6</strain>
    </source>
</reference>
<organism evidence="1 2">
    <name type="scientific">Pontibacter cellulosilyticus</name>
    <dbReference type="NCBI Taxonomy" id="1720253"/>
    <lineage>
        <taxon>Bacteria</taxon>
        <taxon>Pseudomonadati</taxon>
        <taxon>Bacteroidota</taxon>
        <taxon>Cytophagia</taxon>
        <taxon>Cytophagales</taxon>
        <taxon>Hymenobacteraceae</taxon>
        <taxon>Pontibacter</taxon>
    </lineage>
</organism>
<sequence length="262" mass="29511">MLQAGKGSASDHYNAACSWALAGNKNKAFAHLEQAIAKGYLAVAHWQKDTDLSSLHADKRWPKLVDDLKRSVAAIEAKYNQPLKAQLESIYEKDQQIRREFVAAREQHGMESAEVKELGQKMEQIDQENLKQIMPLIETYGWPGKSMVGMHASSAVFLVIQHAPKEVMEKYLPLLREAAAKGEASKNHLAMMEDRVRMNQGLPQLYGSQVQMDSDTKQWVLYKVEDEANLDKRRAEMGLGPIKDYLKSMGVEYTPPTGQPVK</sequence>
<proteinExistence type="predicted"/>
<name>A0A923N6V3_9BACT</name>
<gene>
    <name evidence="1" type="ORF">H8S84_08540</name>
</gene>
<protein>
    <submittedName>
        <fullName evidence="1">Uncharacterized protein</fullName>
    </submittedName>
</protein>
<dbReference type="Pfam" id="PF20329">
    <property type="entry name" value="DUF6624"/>
    <property type="match status" value="1"/>
</dbReference>
<dbReference type="InterPro" id="IPR046732">
    <property type="entry name" value="DUF6624"/>
</dbReference>
<accession>A0A923N6V3</accession>
<comment type="caution">
    <text evidence="1">The sequence shown here is derived from an EMBL/GenBank/DDBJ whole genome shotgun (WGS) entry which is preliminary data.</text>
</comment>
<dbReference type="Proteomes" id="UP000603640">
    <property type="component" value="Unassembled WGS sequence"/>
</dbReference>
<evidence type="ECO:0000313" key="2">
    <source>
        <dbReference type="Proteomes" id="UP000603640"/>
    </source>
</evidence>
<dbReference type="EMBL" id="JACRVF010000002">
    <property type="protein sequence ID" value="MBC5992879.1"/>
    <property type="molecule type" value="Genomic_DNA"/>
</dbReference>
<evidence type="ECO:0000313" key="1">
    <source>
        <dbReference type="EMBL" id="MBC5992879.1"/>
    </source>
</evidence>
<keyword evidence="2" id="KW-1185">Reference proteome</keyword>
<dbReference type="NCBIfam" id="NF047558">
    <property type="entry name" value="TPR_END_plus"/>
    <property type="match status" value="1"/>
</dbReference>